<accession>A0A0N5DCD4</accession>
<reference evidence="2 3" key="2">
    <citation type="submission" date="2018-11" db="EMBL/GenBank/DDBJ databases">
        <authorList>
            <consortium name="Pathogen Informatics"/>
        </authorList>
    </citation>
    <scope>NUCLEOTIDE SEQUENCE [LARGE SCALE GENOMIC DNA]</scope>
</reference>
<dbReference type="InterPro" id="IPR033616">
    <property type="entry name" value="BLTP1"/>
</dbReference>
<dbReference type="GO" id="GO:0098793">
    <property type="term" value="C:presynapse"/>
    <property type="evidence" value="ECO:0007669"/>
    <property type="project" value="GOC"/>
</dbReference>
<evidence type="ECO:0000259" key="1">
    <source>
        <dbReference type="Pfam" id="PF20413"/>
    </source>
</evidence>
<evidence type="ECO:0000313" key="4">
    <source>
        <dbReference type="WBParaSite" id="TCLT_0001085501-mRNA-1"/>
    </source>
</evidence>
<sequence length="463" mass="53762">MLSLNKNDEYDETSVANLWKRYDAPRTMGSGFAVLQNPNLRVVYRQSVFVNTKTEPICDLNIDLGENVRIAYGPWAESCRLAFINYFFPTDYSAMTPTVLPKNGEKKILAAIDITLTTKAQTSINFWFMRRDELNAVATTIKNGCSLKIEYPMIITDQGYKTTSKLIMKDVHFLPTSAFRKLFSCEELTMEYDMHFPLRYGQLQNRVILFKINSATTWFVWDHVVFFEDLLRETTMYNEIDLAEFVPQIWDIRMIFNDMTVAFVTNDKNWVDASNPMNNFLIALVAKQLTISSNLNNTDFCPKISKCNIKIASNDKLVIKFHVPQQSTLSPLIHTLYNNSYYYMNNLDAQKFSKPEGGWVNFLRTEEASLTCDYTWHSIYYPYISDLPIRTTITWNQKLINHPFELEPDSAFIEIAVNSPELFISGFALKIIENFIDDYFGLYIQVSNNSRIISIQFEIQNEF</sequence>
<dbReference type="GO" id="GO:0048488">
    <property type="term" value="P:synaptic vesicle endocytosis"/>
    <property type="evidence" value="ECO:0007669"/>
    <property type="project" value="TreeGrafter"/>
</dbReference>
<dbReference type="Pfam" id="PF20413">
    <property type="entry name" value="BLTP1_N"/>
    <property type="match status" value="1"/>
</dbReference>
<dbReference type="Proteomes" id="UP000276776">
    <property type="component" value="Unassembled WGS sequence"/>
</dbReference>
<dbReference type="STRING" id="103827.A0A0N5DCD4"/>
<evidence type="ECO:0000313" key="3">
    <source>
        <dbReference type="Proteomes" id="UP000276776"/>
    </source>
</evidence>
<organism evidence="4">
    <name type="scientific">Thelazia callipaeda</name>
    <name type="common">Oriental eyeworm</name>
    <name type="synonym">Parasitic nematode</name>
    <dbReference type="NCBI Taxonomy" id="103827"/>
    <lineage>
        <taxon>Eukaryota</taxon>
        <taxon>Metazoa</taxon>
        <taxon>Ecdysozoa</taxon>
        <taxon>Nematoda</taxon>
        <taxon>Chromadorea</taxon>
        <taxon>Rhabditida</taxon>
        <taxon>Spirurina</taxon>
        <taxon>Spiruromorpha</taxon>
        <taxon>Thelazioidea</taxon>
        <taxon>Thelaziidae</taxon>
        <taxon>Thelazia</taxon>
    </lineage>
</organism>
<dbReference type="EMBL" id="UYYF01005424">
    <property type="protein sequence ID" value="VDN08553.1"/>
    <property type="molecule type" value="Genomic_DNA"/>
</dbReference>
<evidence type="ECO:0000313" key="2">
    <source>
        <dbReference type="EMBL" id="VDN08553.1"/>
    </source>
</evidence>
<name>A0A0N5DCD4_THECL</name>
<dbReference type="PANTHER" id="PTHR31640">
    <property type="entry name" value="TRANSMEMBRANE PROTEIN KIAA1109"/>
    <property type="match status" value="1"/>
</dbReference>
<dbReference type="AlphaFoldDB" id="A0A0N5DCD4"/>
<dbReference type="WBParaSite" id="TCLT_0001085501-mRNA-1">
    <property type="protein sequence ID" value="TCLT_0001085501-mRNA-1"/>
    <property type="gene ID" value="TCLT_0001085501"/>
</dbReference>
<protein>
    <submittedName>
        <fullName evidence="4">Neur_chan_LBD domain-containing protein</fullName>
    </submittedName>
</protein>
<dbReference type="InterPro" id="IPR047104">
    <property type="entry name" value="BLTP1_N"/>
</dbReference>
<dbReference type="OMA" id="IRTTITW"/>
<gene>
    <name evidence="2" type="ORF">TCLT_LOCUS10835</name>
</gene>
<dbReference type="OrthoDB" id="5840594at2759"/>
<dbReference type="PANTHER" id="PTHR31640:SF1">
    <property type="entry name" value="BRIDGE-LIKE LIPID TRANSFER PROTEIN FAMILY MEMBER 1"/>
    <property type="match status" value="1"/>
</dbReference>
<reference evidence="4" key="1">
    <citation type="submission" date="2017-02" db="UniProtKB">
        <authorList>
            <consortium name="WormBaseParasite"/>
        </authorList>
    </citation>
    <scope>IDENTIFICATION</scope>
</reference>
<feature type="domain" description="Bridge-like lipid transfer protein family member 1 N-terminal" evidence="1">
    <location>
        <begin position="56"/>
        <end position="385"/>
    </location>
</feature>
<proteinExistence type="predicted"/>
<keyword evidence="3" id="KW-1185">Reference proteome</keyword>